<sequence length="68" mass="7012">MDLRKANGAISILYPAGTGPTVVLVTVSIYPAGGAPLYLCELRRAVSRGGGLRTRRGGGPCWPPVTSS</sequence>
<gene>
    <name evidence="1" type="ORF">Psuf_067240</name>
</gene>
<keyword evidence="2" id="KW-1185">Reference proteome</keyword>
<evidence type="ECO:0000313" key="2">
    <source>
        <dbReference type="Proteomes" id="UP000503011"/>
    </source>
</evidence>
<protein>
    <submittedName>
        <fullName evidence="1">Uncharacterized protein</fullName>
    </submittedName>
</protein>
<dbReference type="RefSeq" id="WP_173161264.1">
    <property type="nucleotide sequence ID" value="NZ_AP022871.1"/>
</dbReference>
<dbReference type="EMBL" id="AP022871">
    <property type="protein sequence ID" value="BCB89411.1"/>
    <property type="molecule type" value="Genomic_DNA"/>
</dbReference>
<organism evidence="1 2">
    <name type="scientific">Phytohabitans suffuscus</name>
    <dbReference type="NCBI Taxonomy" id="624315"/>
    <lineage>
        <taxon>Bacteria</taxon>
        <taxon>Bacillati</taxon>
        <taxon>Actinomycetota</taxon>
        <taxon>Actinomycetes</taxon>
        <taxon>Micromonosporales</taxon>
        <taxon>Micromonosporaceae</taxon>
    </lineage>
</organism>
<dbReference type="AlphaFoldDB" id="A0A6F8YUA0"/>
<evidence type="ECO:0000313" key="1">
    <source>
        <dbReference type="EMBL" id="BCB89411.1"/>
    </source>
</evidence>
<dbReference type="KEGG" id="psuu:Psuf_067240"/>
<name>A0A6F8YUA0_9ACTN</name>
<dbReference type="Proteomes" id="UP000503011">
    <property type="component" value="Chromosome"/>
</dbReference>
<accession>A0A6F8YUA0</accession>
<proteinExistence type="predicted"/>
<reference evidence="1 2" key="2">
    <citation type="submission" date="2020-03" db="EMBL/GenBank/DDBJ databases">
        <authorList>
            <person name="Ichikawa N."/>
            <person name="Kimura A."/>
            <person name="Kitahashi Y."/>
            <person name="Uohara A."/>
        </authorList>
    </citation>
    <scope>NUCLEOTIDE SEQUENCE [LARGE SCALE GENOMIC DNA]</scope>
    <source>
        <strain evidence="1 2">NBRC 105367</strain>
    </source>
</reference>
<reference evidence="1 2" key="1">
    <citation type="submission" date="2020-03" db="EMBL/GenBank/DDBJ databases">
        <title>Whole genome shotgun sequence of Phytohabitans suffuscus NBRC 105367.</title>
        <authorList>
            <person name="Komaki H."/>
            <person name="Tamura T."/>
        </authorList>
    </citation>
    <scope>NUCLEOTIDE SEQUENCE [LARGE SCALE GENOMIC DNA]</scope>
    <source>
        <strain evidence="1 2">NBRC 105367</strain>
    </source>
</reference>